<gene>
    <name evidence="2" type="ordered locus">BHWA1_02668</name>
</gene>
<reference evidence="2 3" key="1">
    <citation type="journal article" date="2009" name="PLoS ONE">
        <title>Genome sequence of the pathogenic intestinal spirochete Brachyspira hyodysenteriae reveals adaptations to its lifestyle in the porcine large intestine.</title>
        <authorList>
            <person name="Bellgard M.I."/>
            <person name="Wanchanthuek P."/>
            <person name="La T."/>
            <person name="Ryan K."/>
            <person name="Moolhuijzen P."/>
            <person name="Albertyn Z."/>
            <person name="Shaban B."/>
            <person name="Motro Y."/>
            <person name="Dunn D.S."/>
            <person name="Schibeci D."/>
            <person name="Hunter A."/>
            <person name="Barrero R."/>
            <person name="Phillips N.D."/>
            <person name="Hampson D.J."/>
        </authorList>
    </citation>
    <scope>NUCLEOTIDE SEQUENCE [LARGE SCALE GENOMIC DNA]</scope>
    <source>
        <strain evidence="3">ATCC 49526 / WA1</strain>
    </source>
</reference>
<proteinExistence type="predicted"/>
<accession>A0A3B6VB98</accession>
<dbReference type="Pfam" id="PF04765">
    <property type="entry name" value="TOD1_MUCI70"/>
    <property type="match status" value="1"/>
</dbReference>
<keyword evidence="2" id="KW-0808">Transferase</keyword>
<name>A0A3B6VB98_BRAHW</name>
<feature type="domain" description="TOD1/MUCI70 glycosyltransferase-like" evidence="1">
    <location>
        <begin position="104"/>
        <end position="268"/>
    </location>
</feature>
<dbReference type="InterPro" id="IPR048354">
    <property type="entry name" value="TOD1_MUCI70_glycTrfase_dom"/>
</dbReference>
<evidence type="ECO:0000313" key="3">
    <source>
        <dbReference type="Proteomes" id="UP000001803"/>
    </source>
</evidence>
<evidence type="ECO:0000259" key="1">
    <source>
        <dbReference type="Pfam" id="PF04765"/>
    </source>
</evidence>
<keyword evidence="2" id="KW-0614">Plasmid</keyword>
<dbReference type="Proteomes" id="UP000001803">
    <property type="component" value="Plasmid pBHWA1"/>
</dbReference>
<dbReference type="KEGG" id="bhy:BHWA1_02668"/>
<dbReference type="RefSeq" id="WP_012672145.1">
    <property type="nucleotide sequence ID" value="NC_012226.1"/>
</dbReference>
<protein>
    <submittedName>
        <fullName evidence="2">Glycosyl transferase, family 2</fullName>
    </submittedName>
</protein>
<sequence length="306" mass="37084">MTDIQKELINKLVWFIPFRKRRDAIRNFLSHLIEEQNNIKHQLEELKYIEHSINSLKKEIIEIKENKSLNKKAIYTCITNGYDNLIIHSYINNDWDYICFTDDNILIEKKTYGNWIIKPLAFEELDNTRNNRWHKFHPHVILNNYEESIYIDSNIDIKTSYLFKCIESMQDTDISISKHFIRDCLYEESDFVSKNNIDDISIIEKQIKIFKEDNFPEHYGLSENNCIYRKHNNKEIVSIMEDWWYWVKNYSKRDQLSLSYVLWKHNKELKYLTEVPIRFDTNNFKFFDHKKSDSTLIEEGKKIVGI</sequence>
<evidence type="ECO:0000313" key="2">
    <source>
        <dbReference type="EMBL" id="ACN85119.1"/>
    </source>
</evidence>
<organism evidence="2 3">
    <name type="scientific">Brachyspira hyodysenteriae (strain ATCC 49526 / WA1)</name>
    <dbReference type="NCBI Taxonomy" id="565034"/>
    <lineage>
        <taxon>Bacteria</taxon>
        <taxon>Pseudomonadati</taxon>
        <taxon>Spirochaetota</taxon>
        <taxon>Spirochaetia</taxon>
        <taxon>Brachyspirales</taxon>
        <taxon>Brachyspiraceae</taxon>
        <taxon>Brachyspira</taxon>
    </lineage>
</organism>
<dbReference type="EMBL" id="CP001360">
    <property type="protein sequence ID" value="ACN85119.1"/>
    <property type="molecule type" value="Genomic_DNA"/>
</dbReference>
<geneLocation type="plasmid" evidence="2 3">
    <name>pBHWA1</name>
</geneLocation>
<dbReference type="AlphaFoldDB" id="A0A3B6VB98"/>
<dbReference type="GO" id="GO:0016740">
    <property type="term" value="F:transferase activity"/>
    <property type="evidence" value="ECO:0007669"/>
    <property type="project" value="UniProtKB-KW"/>
</dbReference>
<keyword evidence="3" id="KW-1185">Reference proteome</keyword>